<dbReference type="PANTHER" id="PTHR38479:SF2">
    <property type="entry name" value="WINGED HELIX DNA-BINDING DOMAIN-CONTAINING PROTEIN"/>
    <property type="match status" value="1"/>
</dbReference>
<evidence type="ECO:0000313" key="1">
    <source>
        <dbReference type="EMBL" id="XCO77200.1"/>
    </source>
</evidence>
<organism evidence="1">
    <name type="scientific">Lysobacter firmicutimachus</name>
    <dbReference type="NCBI Taxonomy" id="1792846"/>
    <lineage>
        <taxon>Bacteria</taxon>
        <taxon>Pseudomonadati</taxon>
        <taxon>Pseudomonadota</taxon>
        <taxon>Gammaproteobacteria</taxon>
        <taxon>Lysobacterales</taxon>
        <taxon>Lysobacteraceae</taxon>
        <taxon>Lysobacter</taxon>
    </lineage>
</organism>
<dbReference type="RefSeq" id="WP_363800544.1">
    <property type="nucleotide sequence ID" value="NZ_CP159925.1"/>
</dbReference>
<dbReference type="GO" id="GO:0003677">
    <property type="term" value="F:DNA binding"/>
    <property type="evidence" value="ECO:0007669"/>
    <property type="project" value="UniProtKB-KW"/>
</dbReference>
<name>A0AAU8MXL3_9GAMM</name>
<dbReference type="InterPro" id="IPR009351">
    <property type="entry name" value="AlkZ-like"/>
</dbReference>
<dbReference type="AlphaFoldDB" id="A0AAU8MXL3"/>
<proteinExistence type="predicted"/>
<gene>
    <name evidence="1" type="ORF">ABU614_10595</name>
</gene>
<keyword evidence="1" id="KW-0238">DNA-binding</keyword>
<sequence length="388" mass="41813">MSPNARRSRAAATGGAAGGLDRRALNRALLARQSLLERSDESPLTMIERLAGLQAQAPNPPYLGLWTRLCGFRMEQLSQAMRARQVVRATMMRGTLHLVSAADYRALRPALQPTLQRLSLRSGHARALDGLDLADVREAGRAVLRGTALSAKALGEALRARWPGHDTGELAVLVRGAEPVVHVPPAGLWDEHAPARFALASDWLGVDIGEDGGDEAVDALLLRYLAAFGPASARDAAVWSGLTATGERLQRLRPRLWSGCDDTGTELFDLPGAPRPDPDLPAPPRLLPEFDNVLLAHAERSRIFDPERRSAIFTRNGLVAATFLVDGFVAGTWKLQRSAASATLSIAPFKPRLPAAVREALEREALDCMAAVAGECARHEVRFVAAEP</sequence>
<dbReference type="Pfam" id="PF06224">
    <property type="entry name" value="AlkZ-like"/>
    <property type="match status" value="1"/>
</dbReference>
<dbReference type="PANTHER" id="PTHR38479">
    <property type="entry name" value="LMO0824 PROTEIN"/>
    <property type="match status" value="1"/>
</dbReference>
<reference evidence="1" key="1">
    <citation type="submission" date="2024-06" db="EMBL/GenBank/DDBJ databases">
        <authorList>
            <person name="Li S."/>
        </authorList>
    </citation>
    <scope>NUCLEOTIDE SEQUENCE</scope>
    <source>
        <strain evidence="1">SR10</strain>
    </source>
</reference>
<accession>A0AAU8MXL3</accession>
<protein>
    <submittedName>
        <fullName evidence="1">Winged helix DNA-binding domain-containing protein</fullName>
    </submittedName>
</protein>
<dbReference type="EMBL" id="CP159925">
    <property type="protein sequence ID" value="XCO77200.1"/>
    <property type="molecule type" value="Genomic_DNA"/>
</dbReference>